<evidence type="ECO:0000313" key="3">
    <source>
        <dbReference type="Proteomes" id="UP000028042"/>
    </source>
</evidence>
<dbReference type="PIRSF" id="PIRSF033729">
    <property type="entry name" value="UCP033729"/>
    <property type="match status" value="1"/>
</dbReference>
<evidence type="ECO:0000313" key="2">
    <source>
        <dbReference type="EMBL" id="KRU11145.1"/>
    </source>
</evidence>
<reference evidence="2 3" key="3">
    <citation type="journal article" name="Genome Announc.">
        <title>Improved Draft Genome Sequence of Clostridium pasteurianum Strain ATCC 6013 (DSM 525) Using a Hybrid Next-Generation Sequencing Approach.</title>
        <authorList>
            <person name="Pyne M.E."/>
            <person name="Utturkar S."/>
            <person name="Brown S.D."/>
            <person name="Moo-Young M."/>
            <person name="Chung D.A."/>
            <person name="Chou C.P."/>
        </authorList>
    </citation>
    <scope>NUCLEOTIDE SEQUENCE [LARGE SCALE GENOMIC DNA]</scope>
    <source>
        <strain evidence="2 3">ATCC 6013</strain>
    </source>
</reference>
<dbReference type="EMBL" id="JPGY02000001">
    <property type="protein sequence ID" value="KRU11145.1"/>
    <property type="molecule type" value="Genomic_DNA"/>
</dbReference>
<dbReference type="EMBL" id="CP009268">
    <property type="protein sequence ID" value="AJA52847.1"/>
    <property type="molecule type" value="Genomic_DNA"/>
</dbReference>
<dbReference type="Proteomes" id="UP000030905">
    <property type="component" value="Chromosome"/>
</dbReference>
<accession>A0A0H3J5X9</accession>
<evidence type="ECO:0000313" key="4">
    <source>
        <dbReference type="Proteomes" id="UP000030905"/>
    </source>
</evidence>
<dbReference type="AlphaFoldDB" id="A0A0H3J5X9"/>
<evidence type="ECO:0008006" key="5">
    <source>
        <dbReference type="Google" id="ProtNLM"/>
    </source>
</evidence>
<dbReference type="InterPro" id="IPR014584">
    <property type="entry name" value="UCP033729"/>
</dbReference>
<dbReference type="NCBIfam" id="NF041287">
    <property type="entry name" value="lipo_GerS_rel"/>
    <property type="match status" value="1"/>
</dbReference>
<gene>
    <name evidence="1" type="ORF">CLPA_c27920</name>
    <name evidence="2" type="ORF">CP6013_00392</name>
</gene>
<proteinExistence type="predicted"/>
<dbReference type="eggNOG" id="ENOG5034376">
    <property type="taxonomic scope" value="Bacteria"/>
</dbReference>
<organism evidence="1 4">
    <name type="scientific">Clostridium pasteurianum DSM 525 = ATCC 6013</name>
    <dbReference type="NCBI Taxonomy" id="1262449"/>
    <lineage>
        <taxon>Bacteria</taxon>
        <taxon>Bacillati</taxon>
        <taxon>Bacillota</taxon>
        <taxon>Clostridia</taxon>
        <taxon>Eubacteriales</taxon>
        <taxon>Clostridiaceae</taxon>
        <taxon>Clostridium</taxon>
    </lineage>
</organism>
<dbReference type="KEGG" id="cpae:CPAST_c27920"/>
<dbReference type="KEGG" id="cpat:CLPA_c27920"/>
<name>A0A0H3J5X9_CLOPA</name>
<dbReference type="RefSeq" id="WP_003442922.1">
    <property type="nucleotide sequence ID" value="NZ_ANZB01000003.1"/>
</dbReference>
<reference evidence="2" key="2">
    <citation type="submission" date="2015-10" db="EMBL/GenBank/DDBJ databases">
        <title>Improved Draft Genome Sequence of Clostridium pasteurianum Strain ATCC 6013 (DSM 525) Using a Hybrid Next-Generation Sequencing Approach.</title>
        <authorList>
            <person name="Pyne M.E."/>
            <person name="Utturkar S.M."/>
            <person name="Brown S.D."/>
            <person name="Moo-Young M."/>
            <person name="Chung D.A."/>
            <person name="Chou P.C."/>
        </authorList>
    </citation>
    <scope>NUCLEOTIDE SEQUENCE</scope>
    <source>
        <strain evidence="2">ATCC 6013</strain>
    </source>
</reference>
<evidence type="ECO:0000313" key="1">
    <source>
        <dbReference type="EMBL" id="AJA52847.1"/>
    </source>
</evidence>
<dbReference type="PROSITE" id="PS51257">
    <property type="entry name" value="PROKAR_LIPOPROTEIN"/>
    <property type="match status" value="1"/>
</dbReference>
<protein>
    <recommendedName>
        <fullName evidence="5">Outer membrane lipoprotein-sorting protein</fullName>
    </recommendedName>
</protein>
<sequence length="199" mass="23238">MKKILLIFISIVLILIVTGCGKGKNDKSSIAYLKDLKSYTTDMSIEVKNNKQKLDYSGRQMYFLGLGYRLELNNQRVLIYKDDKIYITDLQNGNKYITDMNFDDVYKISFLGNFIDLLYTNERIKTSYKTVNGKKYELINTDMPDSNRNISHGILYVDVNKKIPQKLVVYDIKENEKFIVNYKNFVPNCSVDKSLFRVN</sequence>
<reference evidence="1 4" key="1">
    <citation type="journal article" date="2015" name="Genome Announc.">
        <title>Complete Genome Sequence of the Nitrogen-Fixing and Solvent-Producing Clostridium pasteurianum DSM 525.</title>
        <authorList>
            <person name="Poehlein A."/>
            <person name="Grosse-Honebrink A."/>
            <person name="Zhang Y."/>
            <person name="Minton N.P."/>
            <person name="Daniel R."/>
        </authorList>
    </citation>
    <scope>NUCLEOTIDE SEQUENCE [LARGE SCALE GENOMIC DNA]</scope>
    <source>
        <strain evidence="1">DSM 525</strain>
        <strain evidence="4">DSM 525 / ATCC 6013</strain>
    </source>
</reference>
<dbReference type="GeneID" id="93074915"/>
<dbReference type="PATRIC" id="fig|1262449.3.peg.1239"/>
<dbReference type="Gene3D" id="2.50.20.10">
    <property type="entry name" value="Lipoprotein localisation LolA/LolB/LppX"/>
    <property type="match status" value="1"/>
</dbReference>
<dbReference type="Proteomes" id="UP000028042">
    <property type="component" value="Unassembled WGS sequence"/>
</dbReference>
<keyword evidence="4" id="KW-1185">Reference proteome</keyword>